<evidence type="ECO:0000313" key="5">
    <source>
        <dbReference type="Proteomes" id="UP000799440"/>
    </source>
</evidence>
<evidence type="ECO:0000313" key="4">
    <source>
        <dbReference type="EMBL" id="KAF2744713.1"/>
    </source>
</evidence>
<dbReference type="AlphaFoldDB" id="A0A6A6V3U2"/>
<protein>
    <recommendedName>
        <fullName evidence="3">DUF2231 domain-containing protein</fullName>
    </recommendedName>
</protein>
<dbReference type="InterPro" id="IPR019251">
    <property type="entry name" value="DUF2231_TM"/>
</dbReference>
<evidence type="ECO:0000256" key="2">
    <source>
        <dbReference type="SAM" id="Phobius"/>
    </source>
</evidence>
<evidence type="ECO:0000256" key="1">
    <source>
        <dbReference type="SAM" id="MobiDB-lite"/>
    </source>
</evidence>
<dbReference type="OrthoDB" id="2580011at2759"/>
<name>A0A6A6V3U2_9PLEO</name>
<evidence type="ECO:0000259" key="3">
    <source>
        <dbReference type="Pfam" id="PF09990"/>
    </source>
</evidence>
<dbReference type="EMBL" id="MU006587">
    <property type="protein sequence ID" value="KAF2744713.1"/>
    <property type="molecule type" value="Genomic_DNA"/>
</dbReference>
<keyword evidence="2" id="KW-0812">Transmembrane</keyword>
<feature type="transmembrane region" description="Helical" evidence="2">
    <location>
        <begin position="132"/>
        <end position="155"/>
    </location>
</feature>
<dbReference type="Proteomes" id="UP000799440">
    <property type="component" value="Unassembled WGS sequence"/>
</dbReference>
<accession>A0A6A6V3U2</accession>
<feature type="transmembrane region" description="Helical" evidence="2">
    <location>
        <begin position="57"/>
        <end position="78"/>
    </location>
</feature>
<reference evidence="4" key="1">
    <citation type="journal article" date="2020" name="Stud. Mycol.">
        <title>101 Dothideomycetes genomes: a test case for predicting lifestyles and emergence of pathogens.</title>
        <authorList>
            <person name="Haridas S."/>
            <person name="Albert R."/>
            <person name="Binder M."/>
            <person name="Bloem J."/>
            <person name="Labutti K."/>
            <person name="Salamov A."/>
            <person name="Andreopoulos B."/>
            <person name="Baker S."/>
            <person name="Barry K."/>
            <person name="Bills G."/>
            <person name="Bluhm B."/>
            <person name="Cannon C."/>
            <person name="Castanera R."/>
            <person name="Culley D."/>
            <person name="Daum C."/>
            <person name="Ezra D."/>
            <person name="Gonzalez J."/>
            <person name="Henrissat B."/>
            <person name="Kuo A."/>
            <person name="Liang C."/>
            <person name="Lipzen A."/>
            <person name="Lutzoni F."/>
            <person name="Magnuson J."/>
            <person name="Mondo S."/>
            <person name="Nolan M."/>
            <person name="Ohm R."/>
            <person name="Pangilinan J."/>
            <person name="Park H.-J."/>
            <person name="Ramirez L."/>
            <person name="Alfaro M."/>
            <person name="Sun H."/>
            <person name="Tritt A."/>
            <person name="Yoshinaga Y."/>
            <person name="Zwiers L.-H."/>
            <person name="Turgeon B."/>
            <person name="Goodwin S."/>
            <person name="Spatafora J."/>
            <person name="Crous P."/>
            <person name="Grigoriev I."/>
        </authorList>
    </citation>
    <scope>NUCLEOTIDE SEQUENCE</scope>
    <source>
        <strain evidence="4">CBS 119925</strain>
    </source>
</reference>
<feature type="region of interest" description="Disordered" evidence="1">
    <location>
        <begin position="175"/>
        <end position="214"/>
    </location>
</feature>
<feature type="domain" description="DUF2231" evidence="3">
    <location>
        <begin position="3"/>
        <end position="161"/>
    </location>
</feature>
<feature type="transmembrane region" description="Helical" evidence="2">
    <location>
        <begin position="98"/>
        <end position="117"/>
    </location>
</feature>
<keyword evidence="2" id="KW-1133">Transmembrane helix</keyword>
<gene>
    <name evidence="4" type="ORF">M011DRAFT_164841</name>
</gene>
<keyword evidence="5" id="KW-1185">Reference proteome</keyword>
<feature type="compositionally biased region" description="Basic and acidic residues" evidence="1">
    <location>
        <begin position="197"/>
        <end position="214"/>
    </location>
</feature>
<proteinExistence type="predicted"/>
<dbReference type="Pfam" id="PF09990">
    <property type="entry name" value="DUF2231"/>
    <property type="match status" value="1"/>
</dbReference>
<sequence>MPNPTHPATAHIPLTLTLLTTTLDLLSYTLSTRFSPLASTLLSLLSLSDLTPHLSLLSYHTTRLFLLFSLPAILTGILEFHPLIDKEGGVKSRKAKTVAKHALLSYANVIGMGWNWWVRGGREGREVKGAEVVVSLVVGGVGALAMAHLGGRLVYEFGMGVGRGRSWKRRELMSKAGGVRENGAKENGATGNGVKENWGKENGIKENGLAEKME</sequence>
<organism evidence="4 5">
    <name type="scientific">Sporormia fimetaria CBS 119925</name>
    <dbReference type="NCBI Taxonomy" id="1340428"/>
    <lineage>
        <taxon>Eukaryota</taxon>
        <taxon>Fungi</taxon>
        <taxon>Dikarya</taxon>
        <taxon>Ascomycota</taxon>
        <taxon>Pezizomycotina</taxon>
        <taxon>Dothideomycetes</taxon>
        <taxon>Pleosporomycetidae</taxon>
        <taxon>Pleosporales</taxon>
        <taxon>Sporormiaceae</taxon>
        <taxon>Sporormia</taxon>
    </lineage>
</organism>
<keyword evidence="2" id="KW-0472">Membrane</keyword>